<protein>
    <submittedName>
        <fullName evidence="1">Uncharacterized protein</fullName>
    </submittedName>
</protein>
<keyword evidence="1" id="KW-0614">Plasmid</keyword>
<proteinExistence type="predicted"/>
<reference evidence="1" key="2">
    <citation type="submission" date="2015-07" db="EMBL/GenBank/DDBJ databases">
        <title>Plasmids, circular viruses and viroids from rat gut.</title>
        <authorList>
            <person name="Jorgensen T.J."/>
            <person name="Hansen M.A."/>
            <person name="Xu Z."/>
            <person name="Tabak M.A."/>
            <person name="Sorensen S.J."/>
            <person name="Hansen L.H."/>
        </authorList>
    </citation>
    <scope>NUCLEOTIDE SEQUENCE</scope>
    <source>
        <plasmid evidence="1">pRGFK1725</plasmid>
    </source>
</reference>
<sequence length="131" mass="14418">MSFVSQLSKSRSSASRTGGASIIVTQSYKPSTDSQELSIRVTSTLLKRAGIEIGDTVDVLHDPDLDVWMIKKIDGGLKITGKANAPTGLIRYTLKEGHARFTDDKSILPIRKTANEDLLEVDNDWIVFKVK</sequence>
<accession>A0A0H5Q756</accession>
<evidence type="ECO:0000313" key="1">
    <source>
        <dbReference type="EMBL" id="CRY97753.1"/>
    </source>
</evidence>
<dbReference type="EMBL" id="LN854228">
    <property type="protein sequence ID" value="CRY97753.1"/>
    <property type="molecule type" value="Genomic_DNA"/>
</dbReference>
<dbReference type="AlphaFoldDB" id="A0A0H5Q756"/>
<reference evidence="1" key="1">
    <citation type="submission" date="2015-06" db="EMBL/GenBank/DDBJ databases">
        <authorList>
            <person name="Joergensen T."/>
        </authorList>
    </citation>
    <scope>NUCLEOTIDE SEQUENCE</scope>
    <source>
        <plasmid evidence="1">pRGFK1725</plasmid>
    </source>
</reference>
<organism evidence="1">
    <name type="scientific">uncultured prokaryote</name>
    <dbReference type="NCBI Taxonomy" id="198431"/>
    <lineage>
        <taxon>unclassified sequences</taxon>
        <taxon>environmental samples</taxon>
    </lineage>
</organism>
<name>A0A0H5Q756_9ZZZZ</name>
<geneLocation type="plasmid" evidence="1">
    <name>pRGFK1725</name>
</geneLocation>